<dbReference type="PROSITE" id="PS50056">
    <property type="entry name" value="TYR_PHOSPHATASE_2"/>
    <property type="match status" value="1"/>
</dbReference>
<dbReference type="STRING" id="582851.GCA_900162665_03441"/>
<dbReference type="AlphaFoldDB" id="A0A511ZNS1"/>
<dbReference type="GO" id="GO:0004721">
    <property type="term" value="F:phosphoprotein phosphatase activity"/>
    <property type="evidence" value="ECO:0007669"/>
    <property type="project" value="InterPro"/>
</dbReference>
<dbReference type="InterPro" id="IPR029021">
    <property type="entry name" value="Prot-tyrosine_phosphatase-like"/>
</dbReference>
<dbReference type="RefSeq" id="WP_147212021.1">
    <property type="nucleotide sequence ID" value="NZ_BJYM01000018.1"/>
</dbReference>
<evidence type="ECO:0000256" key="1">
    <source>
        <dbReference type="ARBA" id="ARBA00009580"/>
    </source>
</evidence>
<dbReference type="InterPro" id="IPR016130">
    <property type="entry name" value="Tyr_Pase_AS"/>
</dbReference>
<dbReference type="InterPro" id="IPR000387">
    <property type="entry name" value="Tyr_Pase_dom"/>
</dbReference>
<dbReference type="Pfam" id="PF13350">
    <property type="entry name" value="Y_phosphatase3"/>
    <property type="match status" value="1"/>
</dbReference>
<dbReference type="PANTHER" id="PTHR31126">
    <property type="entry name" value="TYROSINE-PROTEIN PHOSPHATASE"/>
    <property type="match status" value="1"/>
</dbReference>
<dbReference type="PANTHER" id="PTHR31126:SF1">
    <property type="entry name" value="TYROSINE SPECIFIC PROTEIN PHOSPHATASES DOMAIN-CONTAINING PROTEIN"/>
    <property type="match status" value="1"/>
</dbReference>
<reference evidence="3 4" key="1">
    <citation type="submission" date="2019-07" db="EMBL/GenBank/DDBJ databases">
        <title>Whole genome shotgun sequence of Oceanobacillus sojae NBRC 105379.</title>
        <authorList>
            <person name="Hosoyama A."/>
            <person name="Uohara A."/>
            <person name="Ohji S."/>
            <person name="Ichikawa N."/>
        </authorList>
    </citation>
    <scope>NUCLEOTIDE SEQUENCE [LARGE SCALE GENOMIC DNA]</scope>
    <source>
        <strain evidence="3 4">NBRC 105379</strain>
    </source>
</reference>
<evidence type="ECO:0000259" key="2">
    <source>
        <dbReference type="PROSITE" id="PS50056"/>
    </source>
</evidence>
<accession>A0A511ZNS1</accession>
<dbReference type="Gene3D" id="3.90.190.10">
    <property type="entry name" value="Protein tyrosine phosphatase superfamily"/>
    <property type="match status" value="1"/>
</dbReference>
<dbReference type="SUPFAM" id="SSF52799">
    <property type="entry name" value="(Phosphotyrosine protein) phosphatases II"/>
    <property type="match status" value="1"/>
</dbReference>
<dbReference type="PROSITE" id="PS00383">
    <property type="entry name" value="TYR_PHOSPHATASE_1"/>
    <property type="match status" value="1"/>
</dbReference>
<name>A0A511ZNS1_9BACI</name>
<gene>
    <name evidence="3" type="ORF">OSO01_38410</name>
</gene>
<protein>
    <recommendedName>
        <fullName evidence="2">Tyrosine specific protein phosphatases domain-containing protein</fullName>
    </recommendedName>
</protein>
<organism evidence="3 4">
    <name type="scientific">Oceanobacillus sojae</name>
    <dbReference type="NCBI Taxonomy" id="582851"/>
    <lineage>
        <taxon>Bacteria</taxon>
        <taxon>Bacillati</taxon>
        <taxon>Bacillota</taxon>
        <taxon>Bacilli</taxon>
        <taxon>Bacillales</taxon>
        <taxon>Bacillaceae</taxon>
        <taxon>Oceanobacillus</taxon>
    </lineage>
</organism>
<feature type="domain" description="Tyrosine specific protein phosphatases" evidence="2">
    <location>
        <begin position="119"/>
        <end position="167"/>
    </location>
</feature>
<dbReference type="EMBL" id="BJYM01000018">
    <property type="protein sequence ID" value="GEN89102.1"/>
    <property type="molecule type" value="Genomic_DNA"/>
</dbReference>
<dbReference type="InterPro" id="IPR026893">
    <property type="entry name" value="Tyr/Ser_Pase_IphP-type"/>
</dbReference>
<keyword evidence="4" id="KW-1185">Reference proteome</keyword>
<evidence type="ECO:0000313" key="4">
    <source>
        <dbReference type="Proteomes" id="UP000321558"/>
    </source>
</evidence>
<dbReference type="Proteomes" id="UP000321558">
    <property type="component" value="Unassembled WGS sequence"/>
</dbReference>
<comment type="caution">
    <text evidence="3">The sequence shown here is derived from an EMBL/GenBank/DDBJ whole genome shotgun (WGS) entry which is preliminary data.</text>
</comment>
<sequence length="251" mass="28094">MKNAALNWVRLPLEGVENCRELGGYSTENGEQVKWHAFIRSSDMHNLTKDDSSFLEAYGVKTVIDLRGTDEVEEHPNPLAEANFCDYHNIPFAGQPILEADALKNLTMGDFYVKMLEESPYVQVVFNIIDQAADGGVLFHCVAGKDRTGVLAMLLLGLAGVEKKDIISNYEVTYTNLESFHQFDKGGTALFEVPKEFLYSSREYIIRAYDYLEETYGNVEKYLLAKGVEQDALDRVKGRLGQETGAASVVE</sequence>
<comment type="similarity">
    <text evidence="1">Belongs to the protein-tyrosine phosphatase family.</text>
</comment>
<evidence type="ECO:0000313" key="3">
    <source>
        <dbReference type="EMBL" id="GEN89102.1"/>
    </source>
</evidence>
<dbReference type="OrthoDB" id="1188001at2"/>
<proteinExistence type="inferred from homology"/>